<dbReference type="EMBL" id="CP032134">
    <property type="protein sequence ID" value="AXY57738.1"/>
    <property type="molecule type" value="Genomic_DNA"/>
</dbReference>
<accession>A0A3B7LZC1</accession>
<organism evidence="2 3">
    <name type="scientific">Acinetobacter chinensis</name>
    <dbReference type="NCBI Taxonomy" id="2004650"/>
    <lineage>
        <taxon>Bacteria</taxon>
        <taxon>Pseudomonadati</taxon>
        <taxon>Pseudomonadota</taxon>
        <taxon>Gammaproteobacteria</taxon>
        <taxon>Moraxellales</taxon>
        <taxon>Moraxellaceae</taxon>
        <taxon>Acinetobacter</taxon>
    </lineage>
</organism>
<dbReference type="InterPro" id="IPR018756">
    <property type="entry name" value="DUF2314"/>
</dbReference>
<sequence length="58" mass="6796">MQVGQWLRFDETDLLDWYILSENGNMQGGYSLRYQRSPLPGSQKIEFDQHVGVSEFID</sequence>
<evidence type="ECO:0000313" key="3">
    <source>
        <dbReference type="Proteomes" id="UP000263753"/>
    </source>
</evidence>
<evidence type="ECO:0000259" key="1">
    <source>
        <dbReference type="Pfam" id="PF10077"/>
    </source>
</evidence>
<dbReference type="AlphaFoldDB" id="A0A3B7LZC1"/>
<gene>
    <name evidence="2" type="ORF">CDG60_14925</name>
</gene>
<dbReference type="Pfam" id="PF10077">
    <property type="entry name" value="DUF2314"/>
    <property type="match status" value="1"/>
</dbReference>
<evidence type="ECO:0000313" key="2">
    <source>
        <dbReference type="EMBL" id="AXY57738.1"/>
    </source>
</evidence>
<name>A0A3B7LZC1_9GAMM</name>
<protein>
    <submittedName>
        <fullName evidence="2">DUF2314 domain-containing protein</fullName>
    </submittedName>
</protein>
<dbReference type="KEGG" id="achi:CDG60_14925"/>
<reference evidence="3" key="1">
    <citation type="submission" date="2018-09" db="EMBL/GenBank/DDBJ databases">
        <title>The complete genome of Acinetobacter sp. strain WCHAc010005.</title>
        <authorList>
            <person name="Hu Y."/>
            <person name="Long H."/>
            <person name="Feng Y."/>
            <person name="Zong Z."/>
        </authorList>
    </citation>
    <scope>NUCLEOTIDE SEQUENCE [LARGE SCALE GENOMIC DNA]</scope>
    <source>
        <strain evidence="3">WCHAc010005</strain>
    </source>
</reference>
<dbReference type="Proteomes" id="UP000263753">
    <property type="component" value="Chromosome"/>
</dbReference>
<feature type="domain" description="DUF2314" evidence="1">
    <location>
        <begin position="4"/>
        <end position="53"/>
    </location>
</feature>
<proteinExistence type="predicted"/>